<dbReference type="PANTHER" id="PTHR42790">
    <property type="entry name" value="AMINOTRANSFERASE"/>
    <property type="match status" value="1"/>
</dbReference>
<dbReference type="GO" id="GO:0050094">
    <property type="term" value="F:methionine-glyoxylate transaminase activity"/>
    <property type="evidence" value="ECO:0007669"/>
    <property type="project" value="UniProtKB-EC"/>
</dbReference>
<evidence type="ECO:0000256" key="31">
    <source>
        <dbReference type="ARBA" id="ARBA00075068"/>
    </source>
</evidence>
<comment type="catalytic activity">
    <reaction evidence="18">
        <text>L-tryptophan + glyoxylate = indole-3-pyruvate + glycine</text>
        <dbReference type="Rhea" id="RHEA:69124"/>
        <dbReference type="ChEBI" id="CHEBI:17640"/>
        <dbReference type="ChEBI" id="CHEBI:36655"/>
        <dbReference type="ChEBI" id="CHEBI:57305"/>
        <dbReference type="ChEBI" id="CHEBI:57912"/>
    </reaction>
</comment>
<dbReference type="OrthoDB" id="691673at2759"/>
<evidence type="ECO:0000256" key="17">
    <source>
        <dbReference type="ARBA" id="ARBA00052128"/>
    </source>
</evidence>
<comment type="catalytic activity">
    <reaction evidence="7">
        <text>L-kynurenine + 2-oxoglutarate = kynurenate + L-glutamate + H2O</text>
        <dbReference type="Rhea" id="RHEA:65560"/>
        <dbReference type="ChEBI" id="CHEBI:15377"/>
        <dbReference type="ChEBI" id="CHEBI:16810"/>
        <dbReference type="ChEBI" id="CHEBI:29985"/>
        <dbReference type="ChEBI" id="CHEBI:57959"/>
        <dbReference type="ChEBI" id="CHEBI:58454"/>
        <dbReference type="EC" id="2.6.1.7"/>
    </reaction>
    <physiologicalReaction direction="left-to-right" evidence="7">
        <dbReference type="Rhea" id="RHEA:65561"/>
    </physiologicalReaction>
</comment>
<evidence type="ECO:0000256" key="23">
    <source>
        <dbReference type="ARBA" id="ARBA00052580"/>
    </source>
</evidence>
<comment type="catalytic activity">
    <reaction evidence="11">
        <text>2-oxopentanoate + L-kynurenine = L-2-aminopentanoate + kynurenate + H2O</text>
        <dbReference type="Rhea" id="RHEA:66076"/>
        <dbReference type="ChEBI" id="CHEBI:15377"/>
        <dbReference type="ChEBI" id="CHEBI:28644"/>
        <dbReference type="ChEBI" id="CHEBI:57959"/>
        <dbReference type="ChEBI" id="CHEBI:58441"/>
        <dbReference type="ChEBI" id="CHEBI:58454"/>
    </reaction>
    <physiologicalReaction direction="left-to-right" evidence="11">
        <dbReference type="Rhea" id="RHEA:66077"/>
    </physiologicalReaction>
</comment>
<name>A0A0N8AIL1_9CRUS</name>
<dbReference type="FunFam" id="3.40.640.10:FF:000071">
    <property type="entry name" value="Kynurenine/alpha-aminoadipate aminotransferase, mitochondrial"/>
    <property type="match status" value="1"/>
</dbReference>
<feature type="domain" description="Aminotransferase class I/classII large" evidence="41">
    <location>
        <begin position="70"/>
        <end position="407"/>
    </location>
</feature>
<comment type="cofactor">
    <cofactor evidence="1">
        <name>pyridoxal 5'-phosphate</name>
        <dbReference type="ChEBI" id="CHEBI:597326"/>
    </cofactor>
</comment>
<dbReference type="FunFam" id="3.90.1150.10:FF:000166">
    <property type="entry name" value="Kynurenine/alpha-aminoadipate aminotransferase, mitochondrial"/>
    <property type="match status" value="1"/>
</dbReference>
<proteinExistence type="inferred from homology"/>
<dbReference type="InterPro" id="IPR015422">
    <property type="entry name" value="PyrdxlP-dep_Trfase_small"/>
</dbReference>
<comment type="catalytic activity">
    <reaction evidence="16">
        <text>indole-3-pyruvate + L-kynurenine = kynurenate + L-tryptophan + H2O</text>
        <dbReference type="Rhea" id="RHEA:66052"/>
        <dbReference type="ChEBI" id="CHEBI:15377"/>
        <dbReference type="ChEBI" id="CHEBI:17640"/>
        <dbReference type="ChEBI" id="CHEBI:57912"/>
        <dbReference type="ChEBI" id="CHEBI:57959"/>
        <dbReference type="ChEBI" id="CHEBI:58454"/>
    </reaction>
    <physiologicalReaction direction="left-to-right" evidence="16">
        <dbReference type="Rhea" id="RHEA:66053"/>
    </physiologicalReaction>
</comment>
<reference evidence="42" key="1">
    <citation type="submission" date="2015-10" db="EMBL/GenBank/DDBJ databases">
        <title>Daphnia magna gene sets from two clonal populations assembled and annotated with EvidentialGene.</title>
        <authorList>
            <person name="Gilbert D."/>
            <person name="Podicheti R."/>
            <person name="Orsini L."/>
            <person name="Colbourne J."/>
            <person name="Pfrender M."/>
        </authorList>
    </citation>
    <scope>NUCLEOTIDE SEQUENCE</scope>
</reference>
<dbReference type="GO" id="GO:1901605">
    <property type="term" value="P:alpha-amino acid metabolic process"/>
    <property type="evidence" value="ECO:0007669"/>
    <property type="project" value="TreeGrafter"/>
</dbReference>
<evidence type="ECO:0000256" key="3">
    <source>
        <dbReference type="ARBA" id="ARBA00012751"/>
    </source>
</evidence>
<dbReference type="EC" id="2.6.1.39" evidence="28"/>
<comment type="catalytic activity">
    <reaction evidence="19">
        <text>glyoxylate + L-phenylalanine = 3-phenylpyruvate + glycine</text>
        <dbReference type="Rhea" id="RHEA:69120"/>
        <dbReference type="ChEBI" id="CHEBI:18005"/>
        <dbReference type="ChEBI" id="CHEBI:36655"/>
        <dbReference type="ChEBI" id="CHEBI:57305"/>
        <dbReference type="ChEBI" id="CHEBI:58095"/>
    </reaction>
</comment>
<dbReference type="GO" id="GO:0016212">
    <property type="term" value="F:kynurenine-oxoglutarate transaminase activity"/>
    <property type="evidence" value="ECO:0007669"/>
    <property type="project" value="UniProtKB-EC"/>
</dbReference>
<evidence type="ECO:0000256" key="10">
    <source>
        <dbReference type="ARBA" id="ARBA00050937"/>
    </source>
</evidence>
<dbReference type="CDD" id="cd00609">
    <property type="entry name" value="AAT_like"/>
    <property type="match status" value="1"/>
</dbReference>
<evidence type="ECO:0000256" key="9">
    <source>
        <dbReference type="ARBA" id="ARBA00050142"/>
    </source>
</evidence>
<keyword evidence="4 42" id="KW-0032">Aminotransferase</keyword>
<evidence type="ECO:0000256" key="20">
    <source>
        <dbReference type="ARBA" id="ARBA00052404"/>
    </source>
</evidence>
<evidence type="ECO:0000256" key="1">
    <source>
        <dbReference type="ARBA" id="ARBA00001933"/>
    </source>
</evidence>
<evidence type="ECO:0000256" key="12">
    <source>
        <dbReference type="ARBA" id="ARBA00051184"/>
    </source>
</evidence>
<dbReference type="EC" id="2.6.1.4" evidence="27"/>
<comment type="catalytic activity">
    <reaction evidence="23">
        <text>3-phenylpyruvate + L-kynurenine = kynurenate + L-phenylalanine + H2O</text>
        <dbReference type="Rhea" id="RHEA:66092"/>
        <dbReference type="ChEBI" id="CHEBI:15377"/>
        <dbReference type="ChEBI" id="CHEBI:18005"/>
        <dbReference type="ChEBI" id="CHEBI:57959"/>
        <dbReference type="ChEBI" id="CHEBI:58095"/>
        <dbReference type="ChEBI" id="CHEBI:58454"/>
    </reaction>
    <physiologicalReaction direction="left-to-right" evidence="23">
        <dbReference type="Rhea" id="RHEA:66093"/>
    </physiologicalReaction>
</comment>
<dbReference type="GO" id="GO:0047315">
    <property type="term" value="F:kynurenine-glyoxylate transaminase activity"/>
    <property type="evidence" value="ECO:0007669"/>
    <property type="project" value="UniProtKB-EC"/>
</dbReference>
<comment type="function">
    <text evidence="25">Transaminase with broad substrate specificity. Has transaminase activity towards aminoadipate, kynurenine, methionine and glutamate. Shows activity also towards tryptophan, aspartate and hydroxykynurenine. Accepts a variety of oxo-acids as amino-group acceptors, with a preference for 2-oxoglutarate, 2-oxocaproic acid, phenylpyruvate and alpha-oxo-gamma-methiol butyric acid. Can also use glyoxylate as amino-group acceptor (in vitro).</text>
</comment>
<comment type="catalytic activity">
    <reaction evidence="12">
        <text>4-methylsulfanyl-2-oxobutanoate + L-kynurenine = kynurenate + L-methionine + H2O</text>
        <dbReference type="Rhea" id="RHEA:69096"/>
        <dbReference type="ChEBI" id="CHEBI:15377"/>
        <dbReference type="ChEBI" id="CHEBI:16723"/>
        <dbReference type="ChEBI" id="CHEBI:57844"/>
        <dbReference type="ChEBI" id="CHEBI:57959"/>
        <dbReference type="ChEBI" id="CHEBI:58454"/>
    </reaction>
    <physiologicalReaction direction="left-to-right" evidence="12">
        <dbReference type="Rhea" id="RHEA:69097"/>
    </physiologicalReaction>
</comment>
<dbReference type="EC" id="2.6.1.7" evidence="3"/>
<evidence type="ECO:0000256" key="11">
    <source>
        <dbReference type="ARBA" id="ARBA00051090"/>
    </source>
</evidence>
<evidence type="ECO:0000256" key="16">
    <source>
        <dbReference type="ARBA" id="ARBA00052124"/>
    </source>
</evidence>
<dbReference type="GO" id="GO:0047958">
    <property type="term" value="F:glycine:2-oxoglutarate aminotransferase activity"/>
    <property type="evidence" value="ECO:0007669"/>
    <property type="project" value="UniProtKB-EC"/>
</dbReference>
<evidence type="ECO:0000256" key="21">
    <source>
        <dbReference type="ARBA" id="ARBA00052518"/>
    </source>
</evidence>
<organism evidence="42">
    <name type="scientific">Daphnia magna</name>
    <dbReference type="NCBI Taxonomy" id="35525"/>
    <lineage>
        <taxon>Eukaryota</taxon>
        <taxon>Metazoa</taxon>
        <taxon>Ecdysozoa</taxon>
        <taxon>Arthropoda</taxon>
        <taxon>Crustacea</taxon>
        <taxon>Branchiopoda</taxon>
        <taxon>Diplostraca</taxon>
        <taxon>Cladocera</taxon>
        <taxon>Anomopoda</taxon>
        <taxon>Daphniidae</taxon>
        <taxon>Daphnia</taxon>
    </lineage>
</organism>
<evidence type="ECO:0000256" key="15">
    <source>
        <dbReference type="ARBA" id="ARBA00051879"/>
    </source>
</evidence>
<dbReference type="Gene3D" id="3.40.640.10">
    <property type="entry name" value="Type I PLP-dependent aspartate aminotransferase-like (Major domain)"/>
    <property type="match status" value="1"/>
</dbReference>
<evidence type="ECO:0000256" key="24">
    <source>
        <dbReference type="ARBA" id="ARBA00052831"/>
    </source>
</evidence>
<dbReference type="Pfam" id="PF00155">
    <property type="entry name" value="Aminotran_1_2"/>
    <property type="match status" value="1"/>
</dbReference>
<evidence type="ECO:0000256" key="38">
    <source>
        <dbReference type="ARBA" id="ARBA00083236"/>
    </source>
</evidence>
<comment type="catalytic activity">
    <reaction evidence="24">
        <text>4-methyl-2-oxopentanoate + L-kynurenine = kynurenate + L-leucine + H2O</text>
        <dbReference type="Rhea" id="RHEA:66068"/>
        <dbReference type="ChEBI" id="CHEBI:15377"/>
        <dbReference type="ChEBI" id="CHEBI:17865"/>
        <dbReference type="ChEBI" id="CHEBI:57427"/>
        <dbReference type="ChEBI" id="CHEBI:57959"/>
        <dbReference type="ChEBI" id="CHEBI:58454"/>
    </reaction>
    <physiologicalReaction direction="left-to-right" evidence="24">
        <dbReference type="Rhea" id="RHEA:66069"/>
    </physiologicalReaction>
</comment>
<dbReference type="Gene3D" id="3.90.1150.10">
    <property type="entry name" value="Aspartate Aminotransferase, domain 1"/>
    <property type="match status" value="1"/>
</dbReference>
<dbReference type="InterPro" id="IPR015421">
    <property type="entry name" value="PyrdxlP-dep_Trfase_major"/>
</dbReference>
<evidence type="ECO:0000256" key="34">
    <source>
        <dbReference type="ARBA" id="ARBA00081438"/>
    </source>
</evidence>
<comment type="pathway">
    <text evidence="26">Amino-acid degradation; L-lysine degradation via saccharopine pathway; glutaryl-CoA from L-lysine: step 4/6.</text>
</comment>
<evidence type="ECO:0000256" key="18">
    <source>
        <dbReference type="ARBA" id="ARBA00052393"/>
    </source>
</evidence>
<evidence type="ECO:0000256" key="6">
    <source>
        <dbReference type="ARBA" id="ARBA00022898"/>
    </source>
</evidence>
<dbReference type="GO" id="GO:0005759">
    <property type="term" value="C:mitochondrial matrix"/>
    <property type="evidence" value="ECO:0007669"/>
    <property type="project" value="UniProtKB-ARBA"/>
</dbReference>
<dbReference type="PANTHER" id="PTHR42790:SF19">
    <property type="entry name" value="KYNURENINE_ALPHA-AMINOADIPATE AMINOTRANSFERASE, MITOCHONDRIAL"/>
    <property type="match status" value="1"/>
</dbReference>
<evidence type="ECO:0000313" key="42">
    <source>
        <dbReference type="EMBL" id="JAJ11012.1"/>
    </source>
</evidence>
<comment type="catalytic activity">
    <reaction evidence="8">
        <text>L-kynurenine + glyoxylate = kynurenate + glycine + H2O</text>
        <dbReference type="Rhea" id="RHEA:65896"/>
        <dbReference type="ChEBI" id="CHEBI:15377"/>
        <dbReference type="ChEBI" id="CHEBI:36655"/>
        <dbReference type="ChEBI" id="CHEBI:57305"/>
        <dbReference type="ChEBI" id="CHEBI:57959"/>
        <dbReference type="ChEBI" id="CHEBI:58454"/>
        <dbReference type="EC" id="2.6.1.63"/>
    </reaction>
    <physiologicalReaction direction="left-to-right" evidence="8">
        <dbReference type="Rhea" id="RHEA:65897"/>
    </physiologicalReaction>
</comment>
<comment type="similarity">
    <text evidence="2">Belongs to the class-I pyridoxal-phosphate-dependent aminotransferase family.</text>
</comment>
<dbReference type="InterPro" id="IPR015424">
    <property type="entry name" value="PyrdxlP-dep_Trfase"/>
</dbReference>
<dbReference type="InterPro" id="IPR004839">
    <property type="entry name" value="Aminotransferase_I/II_large"/>
</dbReference>
<evidence type="ECO:0000256" key="5">
    <source>
        <dbReference type="ARBA" id="ARBA00022679"/>
    </source>
</evidence>
<evidence type="ECO:0000256" key="33">
    <source>
        <dbReference type="ARBA" id="ARBA00080916"/>
    </source>
</evidence>
<comment type="catalytic activity">
    <reaction evidence="21">
        <text>L-leucine + glyoxylate = 4-methyl-2-oxopentanoate + glycine</text>
        <dbReference type="Rhea" id="RHEA:69128"/>
        <dbReference type="ChEBI" id="CHEBI:17865"/>
        <dbReference type="ChEBI" id="CHEBI:36655"/>
        <dbReference type="ChEBI" id="CHEBI:57305"/>
        <dbReference type="ChEBI" id="CHEBI:57427"/>
    </reaction>
</comment>
<keyword evidence="5 42" id="KW-0808">Transferase</keyword>
<evidence type="ECO:0000256" key="27">
    <source>
        <dbReference type="ARBA" id="ARBA00066546"/>
    </source>
</evidence>
<evidence type="ECO:0000256" key="37">
    <source>
        <dbReference type="ARBA" id="ARBA00082796"/>
    </source>
</evidence>
<evidence type="ECO:0000256" key="36">
    <source>
        <dbReference type="ARBA" id="ARBA00082705"/>
    </source>
</evidence>
<comment type="catalytic activity">
    <reaction evidence="20">
        <text>glyoxylate + L-methionine = 4-methylsulfanyl-2-oxobutanoate + glycine</text>
        <dbReference type="Rhea" id="RHEA:22884"/>
        <dbReference type="ChEBI" id="CHEBI:16723"/>
        <dbReference type="ChEBI" id="CHEBI:36655"/>
        <dbReference type="ChEBI" id="CHEBI:57305"/>
        <dbReference type="ChEBI" id="CHEBI:57844"/>
        <dbReference type="EC" id="2.6.1.73"/>
    </reaction>
</comment>
<evidence type="ECO:0000256" key="8">
    <source>
        <dbReference type="ARBA" id="ARBA00047677"/>
    </source>
</evidence>
<comment type="catalytic activity">
    <reaction evidence="13">
        <text>2-oxo-3-sulfanylpropanoate + L-kynurenine = kynurenate + L-cysteine + H2O</text>
        <dbReference type="Rhea" id="RHEA:69104"/>
        <dbReference type="ChEBI" id="CHEBI:15377"/>
        <dbReference type="ChEBI" id="CHEBI:35235"/>
        <dbReference type="ChEBI" id="CHEBI:57678"/>
        <dbReference type="ChEBI" id="CHEBI:57959"/>
        <dbReference type="ChEBI" id="CHEBI:58454"/>
    </reaction>
    <physiologicalReaction direction="left-to-right" evidence="13">
        <dbReference type="Rhea" id="RHEA:69105"/>
    </physiologicalReaction>
</comment>
<comment type="catalytic activity">
    <reaction evidence="9">
        <text>L-tyrosine + glyoxylate = 3-(4-hydroxyphenyl)pyruvate + glycine</text>
        <dbReference type="Rhea" id="RHEA:69116"/>
        <dbReference type="ChEBI" id="CHEBI:36242"/>
        <dbReference type="ChEBI" id="CHEBI:36655"/>
        <dbReference type="ChEBI" id="CHEBI:57305"/>
        <dbReference type="ChEBI" id="CHEBI:58315"/>
    </reaction>
</comment>
<evidence type="ECO:0000256" key="7">
    <source>
        <dbReference type="ARBA" id="ARBA00047478"/>
    </source>
</evidence>
<comment type="catalytic activity">
    <reaction evidence="14">
        <text>2-oxoadipate + L-kynurenine = L-2-aminoadipate + kynurenate + H2O</text>
        <dbReference type="Rhea" id="RHEA:70047"/>
        <dbReference type="ChEBI" id="CHEBI:15377"/>
        <dbReference type="ChEBI" id="CHEBI:57499"/>
        <dbReference type="ChEBI" id="CHEBI:57959"/>
        <dbReference type="ChEBI" id="CHEBI:58454"/>
        <dbReference type="ChEBI" id="CHEBI:58672"/>
    </reaction>
    <physiologicalReaction direction="left-to-right" evidence="14">
        <dbReference type="Rhea" id="RHEA:70048"/>
    </physiologicalReaction>
</comment>
<dbReference type="AlphaFoldDB" id="A0A0N8AIL1"/>
<evidence type="ECO:0000256" key="25">
    <source>
        <dbReference type="ARBA" id="ARBA00056991"/>
    </source>
</evidence>
<reference evidence="42" key="2">
    <citation type="submission" date="2015-10" db="EMBL/GenBank/DDBJ databases">
        <authorList>
            <person name="Gilbert D.G."/>
        </authorList>
    </citation>
    <scope>NUCLEOTIDE SEQUENCE</scope>
</reference>
<dbReference type="InterPro" id="IPR050859">
    <property type="entry name" value="Class-I_PLP-dep_aminotransf"/>
</dbReference>
<evidence type="ECO:0000256" key="32">
    <source>
        <dbReference type="ARBA" id="ARBA00080697"/>
    </source>
</evidence>
<accession>A0A0N8AIL1</accession>
<evidence type="ECO:0000256" key="19">
    <source>
        <dbReference type="ARBA" id="ARBA00052400"/>
    </source>
</evidence>
<comment type="catalytic activity">
    <reaction evidence="22">
        <text>glycine + 2-oxoglutarate = glyoxylate + L-glutamate</text>
        <dbReference type="Rhea" id="RHEA:14089"/>
        <dbReference type="ChEBI" id="CHEBI:16810"/>
        <dbReference type="ChEBI" id="CHEBI:29985"/>
        <dbReference type="ChEBI" id="CHEBI:36655"/>
        <dbReference type="ChEBI" id="CHEBI:57305"/>
        <dbReference type="EC" id="2.6.1.4"/>
    </reaction>
</comment>
<evidence type="ECO:0000259" key="41">
    <source>
        <dbReference type="Pfam" id="PF00155"/>
    </source>
</evidence>
<protein>
    <recommendedName>
        <fullName evidence="30">Kynurenine/alpha-aminoadipate aminotransferase, mitochondrial</fullName>
        <ecNumber evidence="28">2.6.1.39</ecNumber>
        <ecNumber evidence="27">2.6.1.4</ecNumber>
        <ecNumber evidence="3">2.6.1.7</ecNumber>
        <ecNumber evidence="29">2.6.1.73</ecNumber>
    </recommendedName>
    <alternativeName>
        <fullName evidence="40">2-aminoadipate aminotransferase</fullName>
    </alternativeName>
    <alternativeName>
        <fullName evidence="33">2-aminoadipate transaminase</fullName>
    </alternativeName>
    <alternativeName>
        <fullName evidence="36">Alpha-aminoadipate aminotransferase</fullName>
    </alternativeName>
    <alternativeName>
        <fullName evidence="35">Glycine transaminase AADAT</fullName>
    </alternativeName>
    <alternativeName>
        <fullName evidence="39">Kynurenine aminotransferase II</fullName>
    </alternativeName>
    <alternativeName>
        <fullName evidence="34">Kynurenine--glyoxylate transaminase AADAT</fullName>
    </alternativeName>
    <alternativeName>
        <fullName evidence="37">Kynurenine--oxoglutarate aminotransferase II</fullName>
    </alternativeName>
    <alternativeName>
        <fullName evidence="38">Kynurenine--oxoglutarate transaminase 2</fullName>
    </alternativeName>
    <alternativeName>
        <fullName evidence="32">Kynurenine--oxoglutarate transaminase II</fullName>
    </alternativeName>
    <alternativeName>
        <fullName evidence="31">Methionine--glyoxylate transaminase AADAT</fullName>
    </alternativeName>
</protein>
<evidence type="ECO:0000256" key="28">
    <source>
        <dbReference type="ARBA" id="ARBA00067027"/>
    </source>
</evidence>
<evidence type="ECO:0000256" key="22">
    <source>
        <dbReference type="ARBA" id="ARBA00052537"/>
    </source>
</evidence>
<evidence type="ECO:0000256" key="13">
    <source>
        <dbReference type="ARBA" id="ARBA00051742"/>
    </source>
</evidence>
<evidence type="ECO:0000256" key="30">
    <source>
        <dbReference type="ARBA" id="ARBA00074091"/>
    </source>
</evidence>
<evidence type="ECO:0000256" key="40">
    <source>
        <dbReference type="ARBA" id="ARBA00083735"/>
    </source>
</evidence>
<evidence type="ECO:0000256" key="39">
    <source>
        <dbReference type="ARBA" id="ARBA00083286"/>
    </source>
</evidence>
<dbReference type="SUPFAM" id="SSF53383">
    <property type="entry name" value="PLP-dependent transferases"/>
    <property type="match status" value="1"/>
</dbReference>
<evidence type="ECO:0000256" key="29">
    <source>
        <dbReference type="ARBA" id="ARBA00067059"/>
    </source>
</evidence>
<dbReference type="GO" id="GO:0047536">
    <property type="term" value="F:2-aminoadipate transaminase activity"/>
    <property type="evidence" value="ECO:0007669"/>
    <property type="project" value="UniProtKB-EC"/>
</dbReference>
<dbReference type="EC" id="2.6.1.73" evidence="29"/>
<keyword evidence="6" id="KW-0663">Pyridoxal phosphate</keyword>
<sequence>MNYTRFINGLSAARKPSPIREMTKLLTQGSPDLVFLASGVPNPSMFPFQGASVTLRDGSTIQLEGKTINDALQYGPTQGYGPLLAQLKEMQQKLHSPPCWTNTEVLITNGSQDGLCKAFEMMMNLNDHVIVQEPVYAGTLAILNPYKPQYVPVQCDANGLIPEELRRSLESKWKSEDTQSSKSDVPKILYVNPAGANPTGVSIPLSRRQEIYQIAKDFDLIIFEDDPYYFLQFDKERTPSFLSLDTDGRVIRFDSLSKVLSSGIRLGYVTGPRELVEPITYHMQVSVLHASSLSQVLVSELLKQWGQEGFLGHVDRVQKFYSQQREIMLKAAETHLTGLAEWNIPQGGMFLWIKCLEVSDTRPMIMDRALKKDVILLPGREFMTDPSQPCPYMRASFSLASPENIDRGFRNLAQLIREEIELTKKV</sequence>
<evidence type="ECO:0000256" key="2">
    <source>
        <dbReference type="ARBA" id="ARBA00007441"/>
    </source>
</evidence>
<dbReference type="GO" id="GO:0030170">
    <property type="term" value="F:pyridoxal phosphate binding"/>
    <property type="evidence" value="ECO:0007669"/>
    <property type="project" value="InterPro"/>
</dbReference>
<comment type="catalytic activity">
    <reaction evidence="10">
        <text>L-2-aminoadipate + glyoxylate = 2-oxoadipate + glycine</text>
        <dbReference type="Rhea" id="RHEA:69112"/>
        <dbReference type="ChEBI" id="CHEBI:36655"/>
        <dbReference type="ChEBI" id="CHEBI:57305"/>
        <dbReference type="ChEBI" id="CHEBI:57499"/>
        <dbReference type="ChEBI" id="CHEBI:58672"/>
    </reaction>
    <physiologicalReaction direction="left-to-right" evidence="10">
        <dbReference type="Rhea" id="RHEA:69113"/>
    </physiologicalReaction>
</comment>
<evidence type="ECO:0000256" key="35">
    <source>
        <dbReference type="ARBA" id="ARBA00082040"/>
    </source>
</evidence>
<evidence type="ECO:0000256" key="4">
    <source>
        <dbReference type="ARBA" id="ARBA00022576"/>
    </source>
</evidence>
<evidence type="ECO:0000256" key="14">
    <source>
        <dbReference type="ARBA" id="ARBA00051759"/>
    </source>
</evidence>
<comment type="catalytic activity">
    <reaction evidence="17">
        <text>2-oxohexanoate + L-kynurenine = L-2-aminohexanoate + kynurenate + H2O</text>
        <dbReference type="Rhea" id="RHEA:66060"/>
        <dbReference type="ChEBI" id="CHEBI:15377"/>
        <dbReference type="ChEBI" id="CHEBI:35177"/>
        <dbReference type="ChEBI" id="CHEBI:57959"/>
        <dbReference type="ChEBI" id="CHEBI:58454"/>
        <dbReference type="ChEBI" id="CHEBI:58455"/>
    </reaction>
    <physiologicalReaction direction="left-to-right" evidence="17">
        <dbReference type="Rhea" id="RHEA:66061"/>
    </physiologicalReaction>
</comment>
<evidence type="ECO:0000256" key="26">
    <source>
        <dbReference type="ARBA" id="ARBA00060610"/>
    </source>
</evidence>
<dbReference type="EMBL" id="GDIP01212390">
    <property type="protein sequence ID" value="JAJ11012.1"/>
    <property type="molecule type" value="Transcribed_RNA"/>
</dbReference>
<comment type="catalytic activity">
    <reaction evidence="15">
        <text>2-oxobutanoate + L-kynurenine = (2S)-2-aminobutanoate + kynurenate + H2O</text>
        <dbReference type="Rhea" id="RHEA:66044"/>
        <dbReference type="ChEBI" id="CHEBI:15377"/>
        <dbReference type="ChEBI" id="CHEBI:16763"/>
        <dbReference type="ChEBI" id="CHEBI:57959"/>
        <dbReference type="ChEBI" id="CHEBI:58454"/>
        <dbReference type="ChEBI" id="CHEBI:74359"/>
    </reaction>
    <physiologicalReaction direction="left-to-right" evidence="15">
        <dbReference type="Rhea" id="RHEA:66045"/>
    </physiologicalReaction>
</comment>